<dbReference type="RefSeq" id="WP_103703504.1">
    <property type="nucleotide sequence ID" value="NZ_PQGA01000002.1"/>
</dbReference>
<dbReference type="Proteomes" id="UP000237381">
    <property type="component" value="Unassembled WGS sequence"/>
</dbReference>
<dbReference type="InterPro" id="IPR047676">
    <property type="entry name" value="FxLYD_dom"/>
</dbReference>
<feature type="signal peptide" evidence="1">
    <location>
        <begin position="1"/>
        <end position="25"/>
    </location>
</feature>
<sequence>MRKIFISAALAIASIASITSIVVHAQGTLQLSDLHGVVDPGGVTGYISGIATNTSGARIDQATITINLLNARGEILGTTSASGAAIAPGQHWRFRAPTTMPYDQSVVAMVKTS</sequence>
<accession>A0A2S4MJQ7</accession>
<reference evidence="2 3" key="1">
    <citation type="submission" date="2018-01" db="EMBL/GenBank/DDBJ databases">
        <title>Genomic Encyclopedia of Type Strains, Phase III (KMG-III): the genomes of soil and plant-associated and newly described type strains.</title>
        <authorList>
            <person name="Whitman W."/>
        </authorList>
    </citation>
    <scope>NUCLEOTIDE SEQUENCE [LARGE SCALE GENOMIC DNA]</scope>
    <source>
        <strain evidence="2 3">JCM 18070</strain>
    </source>
</reference>
<name>A0A2S4MJQ7_9BURK</name>
<dbReference type="EMBL" id="PQGA01000002">
    <property type="protein sequence ID" value="POR54996.1"/>
    <property type="molecule type" value="Genomic_DNA"/>
</dbReference>
<dbReference type="OrthoDB" id="6609893at2"/>
<evidence type="ECO:0000313" key="3">
    <source>
        <dbReference type="Proteomes" id="UP000237381"/>
    </source>
</evidence>
<feature type="chain" id="PRO_5015459548" evidence="1">
    <location>
        <begin position="26"/>
        <end position="113"/>
    </location>
</feature>
<proteinExistence type="predicted"/>
<organism evidence="2 3">
    <name type="scientific">Paraburkholderia eburnea</name>
    <dbReference type="NCBI Taxonomy" id="1189126"/>
    <lineage>
        <taxon>Bacteria</taxon>
        <taxon>Pseudomonadati</taxon>
        <taxon>Pseudomonadota</taxon>
        <taxon>Betaproteobacteria</taxon>
        <taxon>Burkholderiales</taxon>
        <taxon>Burkholderiaceae</taxon>
        <taxon>Paraburkholderia</taxon>
    </lineage>
</organism>
<evidence type="ECO:0000256" key="1">
    <source>
        <dbReference type="SAM" id="SignalP"/>
    </source>
</evidence>
<dbReference type="NCBIfam" id="NF038353">
    <property type="entry name" value="FxLYD_dom"/>
    <property type="match status" value="1"/>
</dbReference>
<comment type="caution">
    <text evidence="2">The sequence shown here is derived from an EMBL/GenBank/DDBJ whole genome shotgun (WGS) entry which is preliminary data.</text>
</comment>
<dbReference type="AlphaFoldDB" id="A0A2S4MJQ7"/>
<evidence type="ECO:0000313" key="2">
    <source>
        <dbReference type="EMBL" id="POR54996.1"/>
    </source>
</evidence>
<gene>
    <name evidence="2" type="ORF">B0G62_102606</name>
</gene>
<keyword evidence="3" id="KW-1185">Reference proteome</keyword>
<keyword evidence="1" id="KW-0732">Signal</keyword>
<protein>
    <submittedName>
        <fullName evidence="2">Uncharacterized protein</fullName>
    </submittedName>
</protein>